<protein>
    <submittedName>
        <fullName evidence="2">Uncharacterized protein</fullName>
    </submittedName>
</protein>
<feature type="region of interest" description="Disordered" evidence="1">
    <location>
        <begin position="178"/>
        <end position="206"/>
    </location>
</feature>
<dbReference type="Proteomes" id="UP001222325">
    <property type="component" value="Unassembled WGS sequence"/>
</dbReference>
<evidence type="ECO:0000256" key="1">
    <source>
        <dbReference type="SAM" id="MobiDB-lite"/>
    </source>
</evidence>
<feature type="region of interest" description="Disordered" evidence="1">
    <location>
        <begin position="37"/>
        <end position="102"/>
    </location>
</feature>
<sequence length="362" mass="39298">MLIAGLDDGDFHRASTRAVSEIVKIDTCACLTSANPCSAPPLSPRTNPIAPTANAPSTTRTQAFGTQTQPRSTSTHLLTPQIDSPSAHSASGAQSQGLRLPVFAPPCSRPQTPRIGMQPQRTRLSSAAVQRQRKHHRARMQPSGVHTGLRALANPPPTAAFYSFQRVPVHLPPRYRLPRSHPATALADSPTRTQPLASQRRRTQEPNARLRVRVDPFTRADRLGRLLRCLPASGAFGARRAPARPRPALLPPSAPPRNDALALGQCPRSDCDGIATCTADSASVSTRRPISRSRARAALSCVSAPLERCGVALRHTWPHDASLRRDGYRRTQACTRARARRAACPPKRPPHRRSPPPRTPTM</sequence>
<gene>
    <name evidence="2" type="ORF">B0H15DRAFT_346145</name>
</gene>
<evidence type="ECO:0000313" key="2">
    <source>
        <dbReference type="EMBL" id="KAJ7086362.1"/>
    </source>
</evidence>
<comment type="caution">
    <text evidence="2">The sequence shown here is derived from an EMBL/GenBank/DDBJ whole genome shotgun (WGS) entry which is preliminary data.</text>
</comment>
<keyword evidence="3" id="KW-1185">Reference proteome</keyword>
<accession>A0AAD6U6K9</accession>
<name>A0AAD6U6K9_9AGAR</name>
<feature type="compositionally biased region" description="Low complexity" evidence="1">
    <location>
        <begin position="84"/>
        <end position="97"/>
    </location>
</feature>
<feature type="compositionally biased region" description="Polar residues" evidence="1">
    <location>
        <begin position="54"/>
        <end position="83"/>
    </location>
</feature>
<feature type="region of interest" description="Disordered" evidence="1">
    <location>
        <begin position="328"/>
        <end position="362"/>
    </location>
</feature>
<proteinExistence type="predicted"/>
<dbReference type="EMBL" id="JARJCN010000031">
    <property type="protein sequence ID" value="KAJ7086362.1"/>
    <property type="molecule type" value="Genomic_DNA"/>
</dbReference>
<organism evidence="2 3">
    <name type="scientific">Mycena belliarum</name>
    <dbReference type="NCBI Taxonomy" id="1033014"/>
    <lineage>
        <taxon>Eukaryota</taxon>
        <taxon>Fungi</taxon>
        <taxon>Dikarya</taxon>
        <taxon>Basidiomycota</taxon>
        <taxon>Agaricomycotina</taxon>
        <taxon>Agaricomycetes</taxon>
        <taxon>Agaricomycetidae</taxon>
        <taxon>Agaricales</taxon>
        <taxon>Marasmiineae</taxon>
        <taxon>Mycenaceae</taxon>
        <taxon>Mycena</taxon>
    </lineage>
</organism>
<evidence type="ECO:0000313" key="3">
    <source>
        <dbReference type="Proteomes" id="UP001222325"/>
    </source>
</evidence>
<dbReference type="AlphaFoldDB" id="A0AAD6U6K9"/>
<reference evidence="2" key="1">
    <citation type="submission" date="2023-03" db="EMBL/GenBank/DDBJ databases">
        <title>Massive genome expansion in bonnet fungi (Mycena s.s.) driven by repeated elements and novel gene families across ecological guilds.</title>
        <authorList>
            <consortium name="Lawrence Berkeley National Laboratory"/>
            <person name="Harder C.B."/>
            <person name="Miyauchi S."/>
            <person name="Viragh M."/>
            <person name="Kuo A."/>
            <person name="Thoen E."/>
            <person name="Andreopoulos B."/>
            <person name="Lu D."/>
            <person name="Skrede I."/>
            <person name="Drula E."/>
            <person name="Henrissat B."/>
            <person name="Morin E."/>
            <person name="Kohler A."/>
            <person name="Barry K."/>
            <person name="LaButti K."/>
            <person name="Morin E."/>
            <person name="Salamov A."/>
            <person name="Lipzen A."/>
            <person name="Mereny Z."/>
            <person name="Hegedus B."/>
            <person name="Baldrian P."/>
            <person name="Stursova M."/>
            <person name="Weitz H."/>
            <person name="Taylor A."/>
            <person name="Grigoriev I.V."/>
            <person name="Nagy L.G."/>
            <person name="Martin F."/>
            <person name="Kauserud H."/>
        </authorList>
    </citation>
    <scope>NUCLEOTIDE SEQUENCE</scope>
    <source>
        <strain evidence="2">CBHHK173m</strain>
    </source>
</reference>